<organism evidence="1">
    <name type="scientific">Arion vulgaris</name>
    <dbReference type="NCBI Taxonomy" id="1028688"/>
    <lineage>
        <taxon>Eukaryota</taxon>
        <taxon>Metazoa</taxon>
        <taxon>Spiralia</taxon>
        <taxon>Lophotrochozoa</taxon>
        <taxon>Mollusca</taxon>
        <taxon>Gastropoda</taxon>
        <taxon>Heterobranchia</taxon>
        <taxon>Euthyneura</taxon>
        <taxon>Panpulmonata</taxon>
        <taxon>Eupulmonata</taxon>
        <taxon>Stylommatophora</taxon>
        <taxon>Helicina</taxon>
        <taxon>Arionoidea</taxon>
        <taxon>Arionidae</taxon>
        <taxon>Arion</taxon>
    </lineage>
</organism>
<evidence type="ECO:0000313" key="1">
    <source>
        <dbReference type="EMBL" id="CEK65944.1"/>
    </source>
</evidence>
<dbReference type="AlphaFoldDB" id="A0A0B6ZBN2"/>
<proteinExistence type="predicted"/>
<sequence length="114" mass="12351">GEEKIVHDLLPCTSVVDIDHVQHSWSTANSSLHHSATWQISNNSGHQPPQWNATNDSSVLDCFLSSASLQQSPSDSTDILTADLAFQPSNGPLPSFSSLFESSQNPSFTELLQT</sequence>
<protein>
    <submittedName>
        <fullName evidence="1">Uncharacterized protein</fullName>
    </submittedName>
</protein>
<feature type="non-terminal residue" evidence="1">
    <location>
        <position position="1"/>
    </location>
</feature>
<accession>A0A0B6ZBN2</accession>
<reference evidence="1" key="1">
    <citation type="submission" date="2014-12" db="EMBL/GenBank/DDBJ databases">
        <title>Insight into the proteome of Arion vulgaris.</title>
        <authorList>
            <person name="Aradska J."/>
            <person name="Bulat T."/>
            <person name="Smidak R."/>
            <person name="Sarate P."/>
            <person name="Gangsoo J."/>
            <person name="Sialana F."/>
            <person name="Bilban M."/>
            <person name="Lubec G."/>
        </authorList>
    </citation>
    <scope>NUCLEOTIDE SEQUENCE</scope>
    <source>
        <tissue evidence="1">Skin</tissue>
    </source>
</reference>
<feature type="non-terminal residue" evidence="1">
    <location>
        <position position="114"/>
    </location>
</feature>
<name>A0A0B6ZBN2_9EUPU</name>
<dbReference type="EMBL" id="HACG01019079">
    <property type="protein sequence ID" value="CEK65944.1"/>
    <property type="molecule type" value="Transcribed_RNA"/>
</dbReference>
<gene>
    <name evidence="1" type="primary">ORF56788</name>
</gene>